<comment type="similarity">
    <text evidence="1">Belongs to the RutC family.</text>
</comment>
<evidence type="ECO:0000256" key="1">
    <source>
        <dbReference type="ARBA" id="ARBA00010552"/>
    </source>
</evidence>
<evidence type="ECO:0008006" key="4">
    <source>
        <dbReference type="Google" id="ProtNLM"/>
    </source>
</evidence>
<dbReference type="CDD" id="cd06150">
    <property type="entry name" value="YjgF_YER057c_UK114_like_2"/>
    <property type="match status" value="1"/>
</dbReference>
<keyword evidence="3" id="KW-1185">Reference proteome</keyword>
<evidence type="ECO:0000313" key="3">
    <source>
        <dbReference type="Proteomes" id="UP000035489"/>
    </source>
</evidence>
<dbReference type="PATRIC" id="fig|1225564.3.peg.6031"/>
<dbReference type="PANTHER" id="PTHR47328:SF1">
    <property type="entry name" value="RUTC FAMILY PROTEIN YOAB"/>
    <property type="match status" value="1"/>
</dbReference>
<dbReference type="AlphaFoldDB" id="A0A0H1R708"/>
<dbReference type="Gene3D" id="3.30.1330.40">
    <property type="entry name" value="RutC-like"/>
    <property type="match status" value="1"/>
</dbReference>
<proteinExistence type="inferred from homology"/>
<dbReference type="InterPro" id="IPR035709">
    <property type="entry name" value="YoaB-like"/>
</dbReference>
<sequence length="119" mass="13246">MSIQRIQPNSRLSRALVYDGRVYVTGQVARNRVQDVFAQTTEVLGLIDELLEESGSDKNHILFAQIWLRNIEADFAQMNAAWEAWIEDGHVPARATVEAKLAAPDILVEIAVTAATVKE</sequence>
<dbReference type="STRING" id="1225564.AA309_23105"/>
<dbReference type="EMBL" id="LCYG01000063">
    <property type="protein sequence ID" value="KLK90928.1"/>
    <property type="molecule type" value="Genomic_DNA"/>
</dbReference>
<gene>
    <name evidence="2" type="ORF">AA309_23105</name>
</gene>
<name>A0A0H1R708_9HYPH</name>
<reference evidence="2 3" key="1">
    <citation type="submission" date="2015-05" db="EMBL/GenBank/DDBJ databases">
        <title>Draft genome sequence of Microvirga vignae strain BR3299, a novel nitrogen fixing bacteria isolated from Brazil semi-aired region.</title>
        <authorList>
            <person name="Zilli J.E."/>
            <person name="Passos S.R."/>
            <person name="Leite J."/>
            <person name="Baldani J.I."/>
            <person name="Xavier G.R."/>
            <person name="Rumjaneck N.G."/>
            <person name="Simoes-Araujo J.L."/>
        </authorList>
    </citation>
    <scope>NUCLEOTIDE SEQUENCE [LARGE SCALE GENOMIC DNA]</scope>
    <source>
        <strain evidence="2 3">BR3299</strain>
    </source>
</reference>
<organism evidence="2 3">
    <name type="scientific">Microvirga vignae</name>
    <dbReference type="NCBI Taxonomy" id="1225564"/>
    <lineage>
        <taxon>Bacteria</taxon>
        <taxon>Pseudomonadati</taxon>
        <taxon>Pseudomonadota</taxon>
        <taxon>Alphaproteobacteria</taxon>
        <taxon>Hyphomicrobiales</taxon>
        <taxon>Methylobacteriaceae</taxon>
        <taxon>Microvirga</taxon>
    </lineage>
</organism>
<dbReference type="PROSITE" id="PS01094">
    <property type="entry name" value="UPF0076"/>
    <property type="match status" value="1"/>
</dbReference>
<dbReference type="RefSeq" id="WP_047191386.1">
    <property type="nucleotide sequence ID" value="NZ_LCYG01000063.1"/>
</dbReference>
<dbReference type="Proteomes" id="UP000035489">
    <property type="component" value="Unassembled WGS sequence"/>
</dbReference>
<dbReference type="InterPro" id="IPR006175">
    <property type="entry name" value="YjgF/YER057c/UK114"/>
</dbReference>
<comment type="caution">
    <text evidence="2">The sequence shown here is derived from an EMBL/GenBank/DDBJ whole genome shotgun (WGS) entry which is preliminary data.</text>
</comment>
<evidence type="ECO:0000313" key="2">
    <source>
        <dbReference type="EMBL" id="KLK90928.1"/>
    </source>
</evidence>
<dbReference type="PANTHER" id="PTHR47328">
    <property type="match status" value="1"/>
</dbReference>
<dbReference type="Pfam" id="PF01042">
    <property type="entry name" value="Ribonuc_L-PSP"/>
    <property type="match status" value="1"/>
</dbReference>
<protein>
    <recommendedName>
        <fullName evidence="4">Cytochrome C2</fullName>
    </recommendedName>
</protein>
<dbReference type="SUPFAM" id="SSF55298">
    <property type="entry name" value="YjgF-like"/>
    <property type="match status" value="1"/>
</dbReference>
<dbReference type="InterPro" id="IPR019897">
    <property type="entry name" value="RidA_CS"/>
</dbReference>
<dbReference type="InterPro" id="IPR035959">
    <property type="entry name" value="RutC-like_sf"/>
</dbReference>
<dbReference type="OrthoDB" id="9803101at2"/>
<accession>A0A0H1R708</accession>